<evidence type="ECO:0000256" key="2">
    <source>
        <dbReference type="PROSITE-ProRule" id="PRU00339"/>
    </source>
</evidence>
<feature type="DNA-binding region" description="OmpR/PhoB-type" evidence="3">
    <location>
        <begin position="1"/>
        <end position="95"/>
    </location>
</feature>
<dbReference type="SMART" id="SM00862">
    <property type="entry name" value="Trans_reg_C"/>
    <property type="match status" value="1"/>
</dbReference>
<comment type="caution">
    <text evidence="5">The sequence shown here is derived from an EMBL/GenBank/DDBJ whole genome shotgun (WGS) entry which is preliminary data.</text>
</comment>
<dbReference type="SUPFAM" id="SSF48452">
    <property type="entry name" value="TPR-like"/>
    <property type="match status" value="1"/>
</dbReference>
<dbReference type="SUPFAM" id="SSF46894">
    <property type="entry name" value="C-terminal effector domain of the bipartite response regulators"/>
    <property type="match status" value="1"/>
</dbReference>
<dbReference type="Pfam" id="PF00931">
    <property type="entry name" value="NB-ARC"/>
    <property type="match status" value="1"/>
</dbReference>
<reference evidence="6" key="1">
    <citation type="journal article" date="2019" name="Int. J. Syst. Evol. Microbiol.">
        <title>The Global Catalogue of Microorganisms (GCM) 10K type strain sequencing project: providing services to taxonomists for standard genome sequencing and annotation.</title>
        <authorList>
            <consortium name="The Broad Institute Genomics Platform"/>
            <consortium name="The Broad Institute Genome Sequencing Center for Infectious Disease"/>
            <person name="Wu L."/>
            <person name="Ma J."/>
        </authorList>
    </citation>
    <scope>NUCLEOTIDE SEQUENCE [LARGE SCALE GENOMIC DNA]</scope>
    <source>
        <strain evidence="6">JCM 17342</strain>
    </source>
</reference>
<accession>A0ABP7U1N2</accession>
<dbReference type="InterPro" id="IPR051677">
    <property type="entry name" value="AfsR-DnrI-RedD_regulator"/>
</dbReference>
<dbReference type="PROSITE" id="PS51755">
    <property type="entry name" value="OMPR_PHOB"/>
    <property type="match status" value="1"/>
</dbReference>
<dbReference type="InterPro" id="IPR001867">
    <property type="entry name" value="OmpR/PhoB-type_DNA-bd"/>
</dbReference>
<evidence type="ECO:0000259" key="4">
    <source>
        <dbReference type="PROSITE" id="PS51755"/>
    </source>
</evidence>
<dbReference type="PANTHER" id="PTHR35807">
    <property type="entry name" value="TRANSCRIPTIONAL REGULATOR REDD-RELATED"/>
    <property type="match status" value="1"/>
</dbReference>
<dbReference type="InterPro" id="IPR011990">
    <property type="entry name" value="TPR-like_helical_dom_sf"/>
</dbReference>
<evidence type="ECO:0000256" key="3">
    <source>
        <dbReference type="PROSITE-ProRule" id="PRU01091"/>
    </source>
</evidence>
<feature type="domain" description="OmpR/PhoB-type" evidence="4">
    <location>
        <begin position="1"/>
        <end position="95"/>
    </location>
</feature>
<dbReference type="EMBL" id="BAABAL010000026">
    <property type="protein sequence ID" value="GAA4034251.1"/>
    <property type="molecule type" value="Genomic_DNA"/>
</dbReference>
<name>A0ABP7U1N2_9PSEU</name>
<dbReference type="Proteomes" id="UP001501747">
    <property type="component" value="Unassembled WGS sequence"/>
</dbReference>
<dbReference type="Pfam" id="PF00486">
    <property type="entry name" value="Trans_reg_C"/>
    <property type="match status" value="1"/>
</dbReference>
<dbReference type="SUPFAM" id="SSF52540">
    <property type="entry name" value="P-loop containing nucleoside triphosphate hydrolases"/>
    <property type="match status" value="1"/>
</dbReference>
<evidence type="ECO:0000313" key="6">
    <source>
        <dbReference type="Proteomes" id="UP001501747"/>
    </source>
</evidence>
<sequence length="726" mass="77924">MEIDLLGPVRVRDGDRAVQVGPARQQCVLAILAAEAGRVVGVPALVERVWADRAPAGARNLVQTYVARLRRVLVAAGADGASVLVFQNDGYRLAVDPESVDLVRFRALVAAGDPDAALALRRGTPLAGIEGEWARRTREALEEQCLDLVREREWAVRNDLPHGPVDFTGRDGELKWLSDKISGGASVLTFDGSAGVGKTALVLCAARMLTAAYPDGQLFLDLQGHAPSQRSLSAACALESLLRAVGTAQEDIPDGIGERASAWRTKLSGRRVLLVLDDVADAEQARAVLPGAPGCLTLITSRQRLSGLAGAPSRTVDVLPAPEAVALVERAAGRRAPPGAADLCGRLPLALRLVGARMRHSPQWTFGGGEAVTAAYEALEPLLRRAFRLLGRHPGIDITPHAAAALLGCSVDDAEDTLDTLFDVHLVRQHTPGRYRMHDLLRQYAVDLEEPDERDAITRVLDHYLYSANEADRQIAGRARFTPAENAVIAFVGTGMSWFDRELSNLRAVIEFACREKYDRHAWQIALTLFGYYGVKGMHTSAVAVHDRVLPIAGDVKLLSANVKLHVAVLEWRAGEYSRAAARLDDALPVLRSLGEHRSVGIALNSKGIIHLALGRQEEALACFEESLQARHAAADTRGEAASHLSIGDLLLRKGHRADAVESFRHALELAVDVADRAVESRALTSIGLALTGAEAAEYLERGAAVAEELRRLGSAAAPAHGTFGL</sequence>
<dbReference type="PANTHER" id="PTHR35807:SF1">
    <property type="entry name" value="TRANSCRIPTIONAL REGULATOR REDD"/>
    <property type="match status" value="1"/>
</dbReference>
<dbReference type="Gene3D" id="3.40.50.300">
    <property type="entry name" value="P-loop containing nucleotide triphosphate hydrolases"/>
    <property type="match status" value="1"/>
</dbReference>
<evidence type="ECO:0000256" key="1">
    <source>
        <dbReference type="ARBA" id="ARBA00023125"/>
    </source>
</evidence>
<keyword evidence="2" id="KW-0802">TPR repeat</keyword>
<gene>
    <name evidence="5" type="ORF">GCM10022247_69200</name>
</gene>
<dbReference type="InterPro" id="IPR036388">
    <property type="entry name" value="WH-like_DNA-bd_sf"/>
</dbReference>
<dbReference type="Pfam" id="PF13181">
    <property type="entry name" value="TPR_8"/>
    <property type="match status" value="1"/>
</dbReference>
<dbReference type="Pfam" id="PF13424">
    <property type="entry name" value="TPR_12"/>
    <property type="match status" value="1"/>
</dbReference>
<dbReference type="InterPro" id="IPR019734">
    <property type="entry name" value="TPR_rpt"/>
</dbReference>
<dbReference type="InterPro" id="IPR002182">
    <property type="entry name" value="NB-ARC"/>
</dbReference>
<dbReference type="PRINTS" id="PR00364">
    <property type="entry name" value="DISEASERSIST"/>
</dbReference>
<dbReference type="SMART" id="SM00028">
    <property type="entry name" value="TPR"/>
    <property type="match status" value="2"/>
</dbReference>
<feature type="repeat" description="TPR" evidence="2">
    <location>
        <begin position="641"/>
        <end position="674"/>
    </location>
</feature>
<dbReference type="InterPro" id="IPR027417">
    <property type="entry name" value="P-loop_NTPase"/>
</dbReference>
<dbReference type="InterPro" id="IPR016032">
    <property type="entry name" value="Sig_transdc_resp-reg_C-effctor"/>
</dbReference>
<keyword evidence="6" id="KW-1185">Reference proteome</keyword>
<dbReference type="Gene3D" id="1.25.40.10">
    <property type="entry name" value="Tetratricopeptide repeat domain"/>
    <property type="match status" value="1"/>
</dbReference>
<keyword evidence="1 3" id="KW-0238">DNA-binding</keyword>
<evidence type="ECO:0000313" key="5">
    <source>
        <dbReference type="EMBL" id="GAA4034251.1"/>
    </source>
</evidence>
<dbReference type="Gene3D" id="1.10.10.10">
    <property type="entry name" value="Winged helix-like DNA-binding domain superfamily/Winged helix DNA-binding domain"/>
    <property type="match status" value="2"/>
</dbReference>
<organism evidence="5 6">
    <name type="scientific">Allokutzneria multivorans</name>
    <dbReference type="NCBI Taxonomy" id="1142134"/>
    <lineage>
        <taxon>Bacteria</taxon>
        <taxon>Bacillati</taxon>
        <taxon>Actinomycetota</taxon>
        <taxon>Actinomycetes</taxon>
        <taxon>Pseudonocardiales</taxon>
        <taxon>Pseudonocardiaceae</taxon>
        <taxon>Allokutzneria</taxon>
    </lineage>
</organism>
<dbReference type="PROSITE" id="PS50005">
    <property type="entry name" value="TPR"/>
    <property type="match status" value="1"/>
</dbReference>
<protein>
    <recommendedName>
        <fullName evidence="4">OmpR/PhoB-type domain-containing protein</fullName>
    </recommendedName>
</protein>
<proteinExistence type="predicted"/>